<protein>
    <recommendedName>
        <fullName evidence="2">CHAT domain-containing protein</fullName>
    </recommendedName>
</protein>
<comment type="caution">
    <text evidence="3">The sequence shown here is derived from an EMBL/GenBank/DDBJ whole genome shotgun (WGS) entry which is preliminary data.</text>
</comment>
<feature type="compositionally biased region" description="Low complexity" evidence="1">
    <location>
        <begin position="1"/>
        <end position="20"/>
    </location>
</feature>
<sequence>MSSSSYPGGGSSSASATTSARIEVRTSSRSSKAEDTLVKLADDSEPFMFGSDQQLEEVESEGEKSQKDNLRSLMEVIRDLGAAVLPHVKHTIDSEGGKPALLRDNPDTCDSDDQADNLTNQLPNSSPPKTLDSQLEHFHEIDLGGLIFVSAFVDMELQGLYEVVLHLEAVPKSETGIPEARLLGYIYYFIFTRTGLVEDLDKAIDMNMVAITGADAKKLAYFPCWKNIVVMLLKKYNCTHSLSDLEQAIFRAQGLGKLELWEGRQRDAELQDLIKMLKFRALENALEAILQDGDFEFALRERQRVLFLCQLQVSVDVIERCMQNFEESNNAAALQLAISASEQFFAIDLSKGIKDPGFSYSLGRETLRYLILPIKTRYQQTNNPRDFQAAIDAYQAAFSYSSQEDKGILLYYQAFLFYDRFQNTGDLCDLQIAIDRSQVAKELIPDHDKRKNKVLSLLSTLLLTRSDKIGSLKDCDAAVELKLQALENMPPNSRKLEVMAKGLLAASRHARRYGRCDKSENVQKAVEAALEGSRSGSVARHSSNGLDDQQYDAQSREQTLINTLVDMHDFLTTPDYSENLNLEELQTYIQKQTALRNYRVAYARSSEKLAGLFYQRYSKTNNREDLDEAIDRSREALMAVHEGHQLRGRFTSSHARFLECRFEHRLHKEECTDDKGSLGILKLFFRILDDLASACHYYQEVALLSSARIKERIFAAIHASYLFIIGSNLDEAVRFAELSAKLFPLMPSRQLDQREQQIHIGELSWVASCSASFTLFSGGGAYNAIRVLELGRGAITGLRLEMRSDLTELRLYHPEMAAQFEKFREILDSPLSFSANPKFVDDNQTSSVDENRLQELRHSTNIELNKLIDQIRLLPNFGNFLLLPEEHQLRIAANSGPIIIINVSWFSSEAILIETASIRSIDLPKLNKSDLDKKIKVFQAALSTNGTSEILGILMWLWNVAAGPILDSLGFIAPPSEGNDWPHVWWVPTGKLSLLPIHAAGRHLGQNSTDTVIDRAISSYCSSIKSLLYSCQNDWQANPETGSVKSLLVAMDETPGHSSLRFVRDEIDMLQGLFHHPHPIESIRLDQPCRDDVLNSINDYSIFHFAGHGQSDAQDPSQSSLLTKDWANKPLTAEDLTKLDFRRNSSAPWLAYLSACSTGNNSAKKLYDEGLHLVTSFQLAGFRHVVGTLWEVSDEYCVDAAKAIYETILEREIGNDLGVALGVHKASRLLRDRAYLRDRQRHAAFEEEEGEFRGKGKGRAQEDLRRVRPLGYPEPDKMEINSPLIWAAYVHVGA</sequence>
<dbReference type="OrthoDB" id="9991317at2759"/>
<feature type="compositionally biased region" description="Polar residues" evidence="1">
    <location>
        <begin position="116"/>
        <end position="131"/>
    </location>
</feature>
<dbReference type="Proteomes" id="UP000474640">
    <property type="component" value="Unassembled WGS sequence"/>
</dbReference>
<feature type="region of interest" description="Disordered" evidence="1">
    <location>
        <begin position="94"/>
        <end position="131"/>
    </location>
</feature>
<reference evidence="3 4" key="1">
    <citation type="submission" date="2020-01" db="EMBL/GenBank/DDBJ databases">
        <authorList>
            <person name="Palmer J.M."/>
        </authorList>
    </citation>
    <scope>NUCLEOTIDE SEQUENCE [LARGE SCALE GENOMIC DNA]</scope>
    <source>
        <strain evidence="3 4">TWF970</strain>
    </source>
</reference>
<feature type="compositionally biased region" description="Basic and acidic residues" evidence="1">
    <location>
        <begin position="22"/>
        <end position="42"/>
    </location>
</feature>
<evidence type="ECO:0000259" key="2">
    <source>
        <dbReference type="Pfam" id="PF12770"/>
    </source>
</evidence>
<accession>A0A7C8RQU4</accession>
<proteinExistence type="predicted"/>
<dbReference type="EMBL" id="JAABOJ010000001">
    <property type="protein sequence ID" value="KAF3291479.1"/>
    <property type="molecule type" value="Genomic_DNA"/>
</dbReference>
<gene>
    <name evidence="3" type="ORF">TWF970_000692</name>
</gene>
<dbReference type="InterPro" id="IPR024983">
    <property type="entry name" value="CHAT_dom"/>
</dbReference>
<evidence type="ECO:0000313" key="3">
    <source>
        <dbReference type="EMBL" id="KAF3291479.1"/>
    </source>
</evidence>
<evidence type="ECO:0000256" key="1">
    <source>
        <dbReference type="SAM" id="MobiDB-lite"/>
    </source>
</evidence>
<dbReference type="Pfam" id="PF12770">
    <property type="entry name" value="CHAT"/>
    <property type="match status" value="1"/>
</dbReference>
<name>A0A7C8RQU4_ORBOL</name>
<organism evidence="3 4">
    <name type="scientific">Orbilia oligospora</name>
    <name type="common">Nematode-trapping fungus</name>
    <name type="synonym">Arthrobotrys oligospora</name>
    <dbReference type="NCBI Taxonomy" id="2813651"/>
    <lineage>
        <taxon>Eukaryota</taxon>
        <taxon>Fungi</taxon>
        <taxon>Dikarya</taxon>
        <taxon>Ascomycota</taxon>
        <taxon>Pezizomycotina</taxon>
        <taxon>Orbiliomycetes</taxon>
        <taxon>Orbiliales</taxon>
        <taxon>Orbiliaceae</taxon>
        <taxon>Orbilia</taxon>
    </lineage>
</organism>
<feature type="region of interest" description="Disordered" evidence="1">
    <location>
        <begin position="1"/>
        <end position="67"/>
    </location>
</feature>
<feature type="domain" description="CHAT" evidence="2">
    <location>
        <begin position="954"/>
        <end position="1294"/>
    </location>
</feature>
<evidence type="ECO:0000313" key="4">
    <source>
        <dbReference type="Proteomes" id="UP000474640"/>
    </source>
</evidence>